<keyword evidence="2" id="KW-0489">Methyltransferase</keyword>
<reference evidence="2" key="1">
    <citation type="submission" date="2021-04" db="EMBL/GenBank/DDBJ databases">
        <title>Draft genome assembly of strain Phenylobacterium sp. 20VBR1 using MiniION and Illumina platforms.</title>
        <authorList>
            <person name="Thomas F.A."/>
            <person name="Krishnan K.P."/>
            <person name="Sinha R.K."/>
        </authorList>
    </citation>
    <scope>NUCLEOTIDE SEQUENCE</scope>
    <source>
        <strain evidence="2">20VBR1</strain>
    </source>
</reference>
<dbReference type="RefSeq" id="WP_215342080.1">
    <property type="nucleotide sequence ID" value="NZ_JAGSGD010000001.1"/>
</dbReference>
<gene>
    <name evidence="2" type="ORF">JKL49_17270</name>
</gene>
<dbReference type="EMBL" id="JAGSGD010000001">
    <property type="protein sequence ID" value="MBR7621148.1"/>
    <property type="molecule type" value="Genomic_DNA"/>
</dbReference>
<accession>A0A941D5H6</accession>
<dbReference type="GO" id="GO:0008757">
    <property type="term" value="F:S-adenosylmethionine-dependent methyltransferase activity"/>
    <property type="evidence" value="ECO:0007669"/>
    <property type="project" value="InterPro"/>
</dbReference>
<dbReference type="PANTHER" id="PTHR42912">
    <property type="entry name" value="METHYLTRANSFERASE"/>
    <property type="match status" value="1"/>
</dbReference>
<dbReference type="GO" id="GO:0032259">
    <property type="term" value="P:methylation"/>
    <property type="evidence" value="ECO:0007669"/>
    <property type="project" value="UniProtKB-KW"/>
</dbReference>
<dbReference type="InterPro" id="IPR050508">
    <property type="entry name" value="Methyltransf_Superfamily"/>
</dbReference>
<evidence type="ECO:0000259" key="1">
    <source>
        <dbReference type="Pfam" id="PF08241"/>
    </source>
</evidence>
<dbReference type="SUPFAM" id="SSF53335">
    <property type="entry name" value="S-adenosyl-L-methionine-dependent methyltransferases"/>
    <property type="match status" value="1"/>
</dbReference>
<sequence length="257" mass="27872">MSAIRALAAYAPPPLRRALSGLWLDIKSLPTRRRGDPWSVIHNVGNGDHYAIGLQAVGWLKTYAGLKPGDAVLDIGCGTGRMAHHLTDHPYTGFDLAKAAIAMCQRRYPKLNFVHLDVWNGDYNRTGSIAEDKVAFPAEDASVDVAFAMSVFTHMRFGAMSHYLREAVRVLKPGGRFAFTAFSPREAANPLFDFQPYDATSSVVDARSPERAIAHDHDALAGAIAAAGLKLVSFHRGAWAAPADYDGGQDLWVVAKA</sequence>
<dbReference type="AlphaFoldDB" id="A0A941D5H6"/>
<keyword evidence="2" id="KW-0808">Transferase</keyword>
<evidence type="ECO:0000313" key="3">
    <source>
        <dbReference type="Proteomes" id="UP000622580"/>
    </source>
</evidence>
<dbReference type="PANTHER" id="PTHR42912:SF98">
    <property type="entry name" value="UNCHARACTERISED METHYLTRANSFERASE RV1498C"/>
    <property type="match status" value="1"/>
</dbReference>
<organism evidence="2 3">
    <name type="scientific">Phenylobacterium glaciei</name>
    <dbReference type="NCBI Taxonomy" id="2803784"/>
    <lineage>
        <taxon>Bacteria</taxon>
        <taxon>Pseudomonadati</taxon>
        <taxon>Pseudomonadota</taxon>
        <taxon>Alphaproteobacteria</taxon>
        <taxon>Caulobacterales</taxon>
        <taxon>Caulobacteraceae</taxon>
        <taxon>Phenylobacterium</taxon>
    </lineage>
</organism>
<dbReference type="InterPro" id="IPR029063">
    <property type="entry name" value="SAM-dependent_MTases_sf"/>
</dbReference>
<feature type="domain" description="Methyltransferase type 11" evidence="1">
    <location>
        <begin position="73"/>
        <end position="179"/>
    </location>
</feature>
<evidence type="ECO:0000313" key="2">
    <source>
        <dbReference type="EMBL" id="MBR7621148.1"/>
    </source>
</evidence>
<proteinExistence type="predicted"/>
<dbReference type="Proteomes" id="UP000622580">
    <property type="component" value="Unassembled WGS sequence"/>
</dbReference>
<protein>
    <submittedName>
        <fullName evidence="2">Class I SAM-dependent methyltransferase</fullName>
    </submittedName>
</protein>
<dbReference type="InterPro" id="IPR013216">
    <property type="entry name" value="Methyltransf_11"/>
</dbReference>
<dbReference type="CDD" id="cd02440">
    <property type="entry name" value="AdoMet_MTases"/>
    <property type="match status" value="1"/>
</dbReference>
<keyword evidence="3" id="KW-1185">Reference proteome</keyword>
<comment type="caution">
    <text evidence="2">The sequence shown here is derived from an EMBL/GenBank/DDBJ whole genome shotgun (WGS) entry which is preliminary data.</text>
</comment>
<name>A0A941D5H6_9CAUL</name>
<dbReference type="Gene3D" id="3.40.50.150">
    <property type="entry name" value="Vaccinia Virus protein VP39"/>
    <property type="match status" value="1"/>
</dbReference>
<dbReference type="Pfam" id="PF08241">
    <property type="entry name" value="Methyltransf_11"/>
    <property type="match status" value="1"/>
</dbReference>